<dbReference type="GO" id="GO:0006542">
    <property type="term" value="P:glutamine biosynthetic process"/>
    <property type="evidence" value="ECO:0007669"/>
    <property type="project" value="InterPro"/>
</dbReference>
<keyword evidence="2" id="KW-0436">Ligase</keyword>
<dbReference type="InterPro" id="IPR014746">
    <property type="entry name" value="Gln_synth/guanido_kin_cat_dom"/>
</dbReference>
<evidence type="ECO:0000259" key="5">
    <source>
        <dbReference type="PROSITE" id="PS51987"/>
    </source>
</evidence>
<dbReference type="Gene3D" id="3.10.20.70">
    <property type="entry name" value="Glutamine synthetase, N-terminal domain"/>
    <property type="match status" value="1"/>
</dbReference>
<comment type="similarity">
    <text evidence="1 3 4">Belongs to the glutamine synthetase family.</text>
</comment>
<dbReference type="EMBL" id="WBMT01000001">
    <property type="protein sequence ID" value="KAB2352482.1"/>
    <property type="molecule type" value="Genomic_DNA"/>
</dbReference>
<evidence type="ECO:0000256" key="1">
    <source>
        <dbReference type="ARBA" id="ARBA00009897"/>
    </source>
</evidence>
<reference evidence="6 7" key="1">
    <citation type="submission" date="2019-09" db="EMBL/GenBank/DDBJ databases">
        <title>Actinomadura physcomitrii sp. nov., a novel actinomycete isolated from moss [Physcomitrium sphaericum (Ludw) Fuernr].</title>
        <authorList>
            <person name="Zhuang X."/>
            <person name="Liu C."/>
        </authorList>
    </citation>
    <scope>NUCLEOTIDE SEQUENCE [LARGE SCALE GENOMIC DNA]</scope>
    <source>
        <strain evidence="6 7">HMC1</strain>
    </source>
</reference>
<dbReference type="Proteomes" id="UP000468735">
    <property type="component" value="Unassembled WGS sequence"/>
</dbReference>
<keyword evidence="7" id="KW-1185">Reference proteome</keyword>
<dbReference type="PANTHER" id="PTHR43785:SF12">
    <property type="entry name" value="TYPE-1 GLUTAMINE SYNTHETASE 2"/>
    <property type="match status" value="1"/>
</dbReference>
<comment type="caution">
    <text evidence="6">The sequence shown here is derived from an EMBL/GenBank/DDBJ whole genome shotgun (WGS) entry which is preliminary data.</text>
</comment>
<dbReference type="SMART" id="SM01230">
    <property type="entry name" value="Gln-synt_C"/>
    <property type="match status" value="1"/>
</dbReference>
<dbReference type="AlphaFoldDB" id="A0A6H9Z334"/>
<dbReference type="InterPro" id="IPR036651">
    <property type="entry name" value="Gln_synt_N_sf"/>
</dbReference>
<dbReference type="InterPro" id="IPR008146">
    <property type="entry name" value="Gln_synth_cat_dom"/>
</dbReference>
<evidence type="ECO:0000256" key="3">
    <source>
        <dbReference type="PROSITE-ProRule" id="PRU01331"/>
    </source>
</evidence>
<name>A0A6H9Z334_9ACTN</name>
<accession>A0A6H9Z334</accession>
<dbReference type="GO" id="GO:0004356">
    <property type="term" value="F:glutamine synthetase activity"/>
    <property type="evidence" value="ECO:0007669"/>
    <property type="project" value="InterPro"/>
</dbReference>
<dbReference type="OrthoDB" id="9807095at2"/>
<feature type="domain" description="GS catalytic" evidence="5">
    <location>
        <begin position="152"/>
        <end position="484"/>
    </location>
</feature>
<dbReference type="PROSITE" id="PS51987">
    <property type="entry name" value="GS_CATALYTIC"/>
    <property type="match status" value="1"/>
</dbReference>
<dbReference type="SUPFAM" id="SSF55931">
    <property type="entry name" value="Glutamine synthetase/guanido kinase"/>
    <property type="match status" value="1"/>
</dbReference>
<gene>
    <name evidence="6" type="ORF">F8566_02020</name>
</gene>
<dbReference type="Pfam" id="PF00120">
    <property type="entry name" value="Gln-synt_C"/>
    <property type="match status" value="1"/>
</dbReference>
<evidence type="ECO:0000313" key="6">
    <source>
        <dbReference type="EMBL" id="KAB2352482.1"/>
    </source>
</evidence>
<sequence length="484" mass="52295">MFVQSRRPLARPRRRTYCLIPNELPALLRGAPVPGQHPADVHDVVERLTADGIDVVRVSYPDLIGVDRGRDVLVDRLPSVMAHGLAFCRAVYHTSPQGDVVDVAGGLDAGLPDICVRPDLSTLAAIPWEPGVAQCLGEAYEPGGTEPCAEGPREVLRHAIGRLSELGLTPVAGPELEYYLCEPDPDAPNGWRRYGEGPGNVYTVGRKSDPDGHLLRALRHLRDMGLGVTMGNHEFSCGQFEINLEHSGALDAADRAFRLKSAVKEIARIEGRLATFMAKPFNDDGGSGFHVHLSCVDETGRNVFDGPDAGPDGLSETAHQAIAGVIAHAPALAAIFNPSINSYKRFGPDTLAPWLIDWGLDNRSAMIRIPPERDGATRLEVRLGDAGANPYLGIAALLAAVYLGIRGKLTVPPPLEGYGYDTAKAARLPGDLASALDALAGDEELAGVLGERFVGSYLAYKRDEIARFQRHVTDWEFREYAHHL</sequence>
<evidence type="ECO:0000256" key="4">
    <source>
        <dbReference type="RuleBase" id="RU000384"/>
    </source>
</evidence>
<evidence type="ECO:0000256" key="2">
    <source>
        <dbReference type="ARBA" id="ARBA00022598"/>
    </source>
</evidence>
<proteinExistence type="inferred from homology"/>
<dbReference type="Gene3D" id="3.30.590.10">
    <property type="entry name" value="Glutamine synthetase/guanido kinase, catalytic domain"/>
    <property type="match status" value="1"/>
</dbReference>
<protein>
    <submittedName>
        <fullName evidence="6">Glutamine synthetase</fullName>
    </submittedName>
</protein>
<organism evidence="6 7">
    <name type="scientific">Actinomadura rudentiformis</name>
    <dbReference type="NCBI Taxonomy" id="359158"/>
    <lineage>
        <taxon>Bacteria</taxon>
        <taxon>Bacillati</taxon>
        <taxon>Actinomycetota</taxon>
        <taxon>Actinomycetes</taxon>
        <taxon>Streptosporangiales</taxon>
        <taxon>Thermomonosporaceae</taxon>
        <taxon>Actinomadura</taxon>
    </lineage>
</organism>
<dbReference type="SUPFAM" id="SSF54368">
    <property type="entry name" value="Glutamine synthetase, N-terminal domain"/>
    <property type="match status" value="1"/>
</dbReference>
<dbReference type="PANTHER" id="PTHR43785">
    <property type="entry name" value="GAMMA-GLUTAMYLPUTRESCINE SYNTHETASE"/>
    <property type="match status" value="1"/>
</dbReference>
<evidence type="ECO:0000313" key="7">
    <source>
        <dbReference type="Proteomes" id="UP000468735"/>
    </source>
</evidence>